<evidence type="ECO:0000256" key="8">
    <source>
        <dbReference type="ARBA" id="ARBA00023002"/>
    </source>
</evidence>
<dbReference type="GO" id="GO:0045277">
    <property type="term" value="C:respiratory chain complex IV"/>
    <property type="evidence" value="ECO:0007669"/>
    <property type="project" value="InterPro"/>
</dbReference>
<evidence type="ECO:0000256" key="1">
    <source>
        <dbReference type="ARBA" id="ARBA00004434"/>
    </source>
</evidence>
<dbReference type="PANTHER" id="PTHR10510">
    <property type="entry name" value="CYTOCHROME C OXIDASE POLYPEPTIDE 7A"/>
    <property type="match status" value="1"/>
</dbReference>
<dbReference type="AlphaFoldDB" id="A0A8T2JZH6"/>
<dbReference type="InterPro" id="IPR039297">
    <property type="entry name" value="COX7a"/>
</dbReference>
<dbReference type="EMBL" id="JAACNH010000003">
    <property type="protein sequence ID" value="KAG8448914.1"/>
    <property type="molecule type" value="Genomic_DNA"/>
</dbReference>
<keyword evidence="7" id="KW-1133">Transmembrane helix</keyword>
<evidence type="ECO:0000256" key="5">
    <source>
        <dbReference type="ARBA" id="ARBA00022792"/>
    </source>
</evidence>
<proteinExistence type="inferred from homology"/>
<evidence type="ECO:0000313" key="12">
    <source>
        <dbReference type="EMBL" id="KAG8448914.1"/>
    </source>
</evidence>
<keyword evidence="13" id="KW-1185">Reference proteome</keyword>
<evidence type="ECO:0000256" key="10">
    <source>
        <dbReference type="ARBA" id="ARBA00023136"/>
    </source>
</evidence>
<keyword evidence="9" id="KW-0496">Mitochondrion</keyword>
<keyword evidence="8" id="KW-0560">Oxidoreductase</keyword>
<dbReference type="GO" id="GO:0002082">
    <property type="term" value="P:regulation of oxidative phosphorylation"/>
    <property type="evidence" value="ECO:0007669"/>
    <property type="project" value="TreeGrafter"/>
</dbReference>
<dbReference type="Pfam" id="PF02238">
    <property type="entry name" value="COX7a"/>
    <property type="match status" value="1"/>
</dbReference>
<keyword evidence="10" id="KW-0472">Membrane</keyword>
<dbReference type="FunFam" id="4.10.91.10:FF:000001">
    <property type="entry name" value="Cytochrome c oxidase subunit 7A1, mitochondrial"/>
    <property type="match status" value="1"/>
</dbReference>
<organism evidence="12 13">
    <name type="scientific">Hymenochirus boettgeri</name>
    <name type="common">Congo dwarf clawed frog</name>
    <dbReference type="NCBI Taxonomy" id="247094"/>
    <lineage>
        <taxon>Eukaryota</taxon>
        <taxon>Metazoa</taxon>
        <taxon>Chordata</taxon>
        <taxon>Craniata</taxon>
        <taxon>Vertebrata</taxon>
        <taxon>Euteleostomi</taxon>
        <taxon>Amphibia</taxon>
        <taxon>Batrachia</taxon>
        <taxon>Anura</taxon>
        <taxon>Pipoidea</taxon>
        <taxon>Pipidae</taxon>
        <taxon>Pipinae</taxon>
        <taxon>Hymenochirus</taxon>
    </lineage>
</organism>
<evidence type="ECO:0000256" key="3">
    <source>
        <dbReference type="ARBA" id="ARBA00009331"/>
    </source>
</evidence>
<dbReference type="GO" id="GO:0016491">
    <property type="term" value="F:oxidoreductase activity"/>
    <property type="evidence" value="ECO:0007669"/>
    <property type="project" value="UniProtKB-KW"/>
</dbReference>
<dbReference type="OrthoDB" id="5966508at2759"/>
<dbReference type="SUPFAM" id="SSF81419">
    <property type="entry name" value="Mitochondrial cytochrome c oxidase subunit VIIa"/>
    <property type="match status" value="1"/>
</dbReference>
<accession>A0A8T2JZH6</accession>
<comment type="pathway">
    <text evidence="2">Energy metabolism; oxidative phosphorylation.</text>
</comment>
<name>A0A8T2JZH6_9PIPI</name>
<evidence type="ECO:0000256" key="2">
    <source>
        <dbReference type="ARBA" id="ARBA00004673"/>
    </source>
</evidence>
<dbReference type="GO" id="GO:0005743">
    <property type="term" value="C:mitochondrial inner membrane"/>
    <property type="evidence" value="ECO:0007669"/>
    <property type="project" value="UniProtKB-SubCell"/>
</dbReference>
<keyword evidence="5" id="KW-0999">Mitochondrion inner membrane</keyword>
<evidence type="ECO:0000256" key="6">
    <source>
        <dbReference type="ARBA" id="ARBA00022946"/>
    </source>
</evidence>
<dbReference type="InterPro" id="IPR003177">
    <property type="entry name" value="Cytc_oxidase_su7a_met"/>
</dbReference>
<comment type="similarity">
    <text evidence="3">Belongs to the cytochrome c oxidase VIIa family.</text>
</comment>
<comment type="subcellular location">
    <subcellularLocation>
        <location evidence="1">Mitochondrion inner membrane</location>
        <topology evidence="1">Single-pass membrane protein</topology>
    </subcellularLocation>
</comment>
<dbReference type="InterPro" id="IPR036539">
    <property type="entry name" value="Cyt_c_oxidase_su7a_sf"/>
</dbReference>
<dbReference type="GO" id="GO:0097250">
    <property type="term" value="P:mitochondrial respirasome assembly"/>
    <property type="evidence" value="ECO:0007669"/>
    <property type="project" value="TreeGrafter"/>
</dbReference>
<reference evidence="12" key="1">
    <citation type="thesis" date="2020" institute="ProQuest LLC" country="789 East Eisenhower Parkway, Ann Arbor, MI, USA">
        <title>Comparative Genomics and Chromosome Evolution.</title>
        <authorList>
            <person name="Mudd A.B."/>
        </authorList>
    </citation>
    <scope>NUCLEOTIDE SEQUENCE</scope>
    <source>
        <strain evidence="12">Female2</strain>
        <tissue evidence="12">Blood</tissue>
    </source>
</reference>
<evidence type="ECO:0000256" key="11">
    <source>
        <dbReference type="ARBA" id="ARBA00040382"/>
    </source>
</evidence>
<keyword evidence="6" id="KW-0809">Transit peptide</keyword>
<evidence type="ECO:0000256" key="4">
    <source>
        <dbReference type="ARBA" id="ARBA00022692"/>
    </source>
</evidence>
<dbReference type="Gene3D" id="4.10.91.10">
    <property type="entry name" value="Cytochrome c oxidase, subunit VIIa"/>
    <property type="match status" value="1"/>
</dbReference>
<dbReference type="CDD" id="cd00928">
    <property type="entry name" value="Cyt_c_Oxidase_VIIa"/>
    <property type="match status" value="1"/>
</dbReference>
<keyword evidence="4" id="KW-0812">Transmembrane</keyword>
<gene>
    <name evidence="12" type="ORF">GDO86_015838</name>
</gene>
<evidence type="ECO:0000256" key="9">
    <source>
        <dbReference type="ARBA" id="ARBA00023128"/>
    </source>
</evidence>
<dbReference type="Proteomes" id="UP000812440">
    <property type="component" value="Chromosome 8_10"/>
</dbReference>
<protein>
    <recommendedName>
        <fullName evidence="11">Cytochrome c oxidase subunit 7A1, mitochondrial</fullName>
    </recommendedName>
</protein>
<sequence>MRSYRVLGQHLLRSFSSSSRAQIQNRVVEKQKIFQADNDLPVHLKGGSGDAILYKITMAICITGTGLWNI</sequence>
<dbReference type="PANTHER" id="PTHR10510:SF5">
    <property type="entry name" value="CYTOCHROME C OXIDASE SUBUNIT 7A1, MITOCHONDRIAL"/>
    <property type="match status" value="1"/>
</dbReference>
<evidence type="ECO:0000313" key="13">
    <source>
        <dbReference type="Proteomes" id="UP000812440"/>
    </source>
</evidence>
<comment type="caution">
    <text evidence="12">The sequence shown here is derived from an EMBL/GenBank/DDBJ whole genome shotgun (WGS) entry which is preliminary data.</text>
</comment>
<evidence type="ECO:0000256" key="7">
    <source>
        <dbReference type="ARBA" id="ARBA00022989"/>
    </source>
</evidence>
<dbReference type="GO" id="GO:0006123">
    <property type="term" value="P:mitochondrial electron transport, cytochrome c to oxygen"/>
    <property type="evidence" value="ECO:0007669"/>
    <property type="project" value="InterPro"/>
</dbReference>